<evidence type="ECO:0000313" key="1">
    <source>
        <dbReference type="EMBL" id="KAG0429684.1"/>
    </source>
</evidence>
<evidence type="ECO:0000313" key="2">
    <source>
        <dbReference type="Proteomes" id="UP000805193"/>
    </source>
</evidence>
<proteinExistence type="predicted"/>
<feature type="non-terminal residue" evidence="1">
    <location>
        <position position="1"/>
    </location>
</feature>
<accession>A0AC60Q737</accession>
<organism evidence="1 2">
    <name type="scientific">Ixodes persulcatus</name>
    <name type="common">Taiga tick</name>
    <dbReference type="NCBI Taxonomy" id="34615"/>
    <lineage>
        <taxon>Eukaryota</taxon>
        <taxon>Metazoa</taxon>
        <taxon>Ecdysozoa</taxon>
        <taxon>Arthropoda</taxon>
        <taxon>Chelicerata</taxon>
        <taxon>Arachnida</taxon>
        <taxon>Acari</taxon>
        <taxon>Parasitiformes</taxon>
        <taxon>Ixodida</taxon>
        <taxon>Ixodoidea</taxon>
        <taxon>Ixodidae</taxon>
        <taxon>Ixodinae</taxon>
        <taxon>Ixodes</taxon>
    </lineage>
</organism>
<reference evidence="1 2" key="1">
    <citation type="journal article" date="2020" name="Cell">
        <title>Large-Scale Comparative Analyses of Tick Genomes Elucidate Their Genetic Diversity and Vector Capacities.</title>
        <authorList>
            <consortium name="Tick Genome and Microbiome Consortium (TIGMIC)"/>
            <person name="Jia N."/>
            <person name="Wang J."/>
            <person name="Shi W."/>
            <person name="Du L."/>
            <person name="Sun Y."/>
            <person name="Zhan W."/>
            <person name="Jiang J.F."/>
            <person name="Wang Q."/>
            <person name="Zhang B."/>
            <person name="Ji P."/>
            <person name="Bell-Sakyi L."/>
            <person name="Cui X.M."/>
            <person name="Yuan T.T."/>
            <person name="Jiang B.G."/>
            <person name="Yang W.F."/>
            <person name="Lam T.T."/>
            <person name="Chang Q.C."/>
            <person name="Ding S.J."/>
            <person name="Wang X.J."/>
            <person name="Zhu J.G."/>
            <person name="Ruan X.D."/>
            <person name="Zhao L."/>
            <person name="Wei J.T."/>
            <person name="Ye R.Z."/>
            <person name="Que T.C."/>
            <person name="Du C.H."/>
            <person name="Zhou Y.H."/>
            <person name="Cheng J.X."/>
            <person name="Dai P.F."/>
            <person name="Guo W.B."/>
            <person name="Han X.H."/>
            <person name="Huang E.J."/>
            <person name="Li L.F."/>
            <person name="Wei W."/>
            <person name="Gao Y.C."/>
            <person name="Liu J.Z."/>
            <person name="Shao H.Z."/>
            <person name="Wang X."/>
            <person name="Wang C.C."/>
            <person name="Yang T.C."/>
            <person name="Huo Q.B."/>
            <person name="Li W."/>
            <person name="Chen H.Y."/>
            <person name="Chen S.E."/>
            <person name="Zhou L.G."/>
            <person name="Ni X.B."/>
            <person name="Tian J.H."/>
            <person name="Sheng Y."/>
            <person name="Liu T."/>
            <person name="Pan Y.S."/>
            <person name="Xia L.Y."/>
            <person name="Li J."/>
            <person name="Zhao F."/>
            <person name="Cao W.C."/>
        </authorList>
    </citation>
    <scope>NUCLEOTIDE SEQUENCE [LARGE SCALE GENOMIC DNA]</scope>
    <source>
        <strain evidence="1">Iper-2018</strain>
    </source>
</reference>
<comment type="caution">
    <text evidence="1">The sequence shown here is derived from an EMBL/GenBank/DDBJ whole genome shotgun (WGS) entry which is preliminary data.</text>
</comment>
<keyword evidence="2" id="KW-1185">Reference proteome</keyword>
<protein>
    <submittedName>
        <fullName evidence="1">Uncharacterized protein</fullName>
    </submittedName>
</protein>
<sequence>GRQISSQGSLGQVAGLYSSRVLLGSLRASSSHNMDLEQLRKPDLLLMCEELGIEGRNIQRKPLLVKAIQATGADDKEFNECWVCWELIKERREATEQKAKEEREAEERRREVAEQSEMKRLELEMKRLEVDQALLLTLLPCEAAQVVARLCPEEAADYEAVKLGLRKKYRLSAEAFRPRFHGARKEAEDAEVYSNHDGVVECFGLEQLYKGMPEAMRYWVPDTNPDTTQKAA</sequence>
<dbReference type="EMBL" id="JABSTQ010009389">
    <property type="protein sequence ID" value="KAG0429684.1"/>
    <property type="molecule type" value="Genomic_DNA"/>
</dbReference>
<name>A0AC60Q737_IXOPE</name>
<gene>
    <name evidence="1" type="ORF">HPB47_023380</name>
</gene>
<dbReference type="Proteomes" id="UP000805193">
    <property type="component" value="Unassembled WGS sequence"/>
</dbReference>